<dbReference type="NCBIfam" id="TIGR01409">
    <property type="entry name" value="TAT_signal_seq"/>
    <property type="match status" value="1"/>
</dbReference>
<gene>
    <name evidence="3" type="ORF">Cch02nite_11330</name>
</gene>
<sequence length="585" mass="65259">MSEPTRRDLLKRAAVLGTAAATGGALAAPAWARPTVQAEPEQTTTRAEQYGVLDVAVIGAGVSGAYAAWRLLGPEAERSPLLRELQRRRSGRLAVGLFEGSERVGGRLFSKTPPGMPHLHAELGGMRYVSTQPVVPDLVNHLRLPTAPFPVDEPQNLVYLRQRRFTQAQWGNPKVVPYRLPTEIRGQSPDDALLSVIERFVPGAGSMDHRAWDKIKPTASVEGRRLYDIGFWNLLLDAVGQEGWSFLRDGLGYGSVVDNVNSIEAMEASVADFVGSPPPQYLLLRDGYQTMPEELVRRFKAEGGKVHLHHQVRRISRETVDGEQVLTLALSVWPQGRPVKIRARHVILAMPQRSIELLDPDTFLFASDQFLKDLGSIIPRPASKLFLGYDRPWWEEIGLQAGRSVTDLPLRQTYYWGVEGRQPGADPANRNALLLASYNDLSDVEFWNELLNRPNRLIPVAVTRPPRPMDAAAPGNLVEEAQRQLRELHGPDARIPDPTVAYFQDWVQDPYGAAYHFWQVEAKSWEVMPRMRHPIADANLYVCGSAWSTGQGWVYGALTQAELMLEEHFGLPRPTWLPSGVYLGP</sequence>
<evidence type="ECO:0000313" key="3">
    <source>
        <dbReference type="EMBL" id="GIF87689.1"/>
    </source>
</evidence>
<evidence type="ECO:0000313" key="4">
    <source>
        <dbReference type="Proteomes" id="UP000619293"/>
    </source>
</evidence>
<feature type="chain" id="PRO_5039545607" evidence="1">
    <location>
        <begin position="28"/>
        <end position="585"/>
    </location>
</feature>
<dbReference type="InterPro" id="IPR006311">
    <property type="entry name" value="TAT_signal"/>
</dbReference>
<keyword evidence="4" id="KW-1185">Reference proteome</keyword>
<dbReference type="EMBL" id="BONG01000005">
    <property type="protein sequence ID" value="GIF87689.1"/>
    <property type="molecule type" value="Genomic_DNA"/>
</dbReference>
<proteinExistence type="predicted"/>
<organism evidence="3 4">
    <name type="scientific">Catellatospora chokoriensis</name>
    <dbReference type="NCBI Taxonomy" id="310353"/>
    <lineage>
        <taxon>Bacteria</taxon>
        <taxon>Bacillati</taxon>
        <taxon>Actinomycetota</taxon>
        <taxon>Actinomycetes</taxon>
        <taxon>Micromonosporales</taxon>
        <taxon>Micromonosporaceae</taxon>
        <taxon>Catellatospora</taxon>
    </lineage>
</organism>
<dbReference type="PANTHER" id="PTHR10742:SF410">
    <property type="entry name" value="LYSINE-SPECIFIC HISTONE DEMETHYLASE 2"/>
    <property type="match status" value="1"/>
</dbReference>
<reference evidence="3 4" key="1">
    <citation type="submission" date="2021-01" db="EMBL/GenBank/DDBJ databases">
        <title>Whole genome shotgun sequence of Catellatospora chokoriensis NBRC 107358.</title>
        <authorList>
            <person name="Komaki H."/>
            <person name="Tamura T."/>
        </authorList>
    </citation>
    <scope>NUCLEOTIDE SEQUENCE [LARGE SCALE GENOMIC DNA]</scope>
    <source>
        <strain evidence="3 4">NBRC 107358</strain>
    </source>
</reference>
<dbReference type="RefSeq" id="WP_191839572.1">
    <property type="nucleotide sequence ID" value="NZ_BAAALB010000007.1"/>
</dbReference>
<dbReference type="PANTHER" id="PTHR10742">
    <property type="entry name" value="FLAVIN MONOAMINE OXIDASE"/>
    <property type="match status" value="1"/>
</dbReference>
<name>A0A8J3JSF6_9ACTN</name>
<dbReference type="PROSITE" id="PS51318">
    <property type="entry name" value="TAT"/>
    <property type="match status" value="1"/>
</dbReference>
<dbReference type="SUPFAM" id="SSF54373">
    <property type="entry name" value="FAD-linked reductases, C-terminal domain"/>
    <property type="match status" value="1"/>
</dbReference>
<dbReference type="InterPro" id="IPR050281">
    <property type="entry name" value="Flavin_monoamine_oxidase"/>
</dbReference>
<dbReference type="Proteomes" id="UP000619293">
    <property type="component" value="Unassembled WGS sequence"/>
</dbReference>
<comment type="caution">
    <text evidence="3">The sequence shown here is derived from an EMBL/GenBank/DDBJ whole genome shotgun (WGS) entry which is preliminary data.</text>
</comment>
<evidence type="ECO:0000256" key="1">
    <source>
        <dbReference type="SAM" id="SignalP"/>
    </source>
</evidence>
<feature type="domain" description="Amine oxidase" evidence="2">
    <location>
        <begin position="85"/>
        <end position="561"/>
    </location>
</feature>
<dbReference type="InterPro" id="IPR019546">
    <property type="entry name" value="TAT_signal_bac_arc"/>
</dbReference>
<dbReference type="Pfam" id="PF01593">
    <property type="entry name" value="Amino_oxidase"/>
    <property type="match status" value="1"/>
</dbReference>
<dbReference type="GO" id="GO:0016491">
    <property type="term" value="F:oxidoreductase activity"/>
    <property type="evidence" value="ECO:0007669"/>
    <property type="project" value="InterPro"/>
</dbReference>
<accession>A0A8J3JSF6</accession>
<dbReference type="InterPro" id="IPR036188">
    <property type="entry name" value="FAD/NAD-bd_sf"/>
</dbReference>
<dbReference type="InterPro" id="IPR002937">
    <property type="entry name" value="Amino_oxidase"/>
</dbReference>
<evidence type="ECO:0000259" key="2">
    <source>
        <dbReference type="Pfam" id="PF01593"/>
    </source>
</evidence>
<keyword evidence="1" id="KW-0732">Signal</keyword>
<protein>
    <submittedName>
        <fullName evidence="3">Amine oxidase</fullName>
    </submittedName>
</protein>
<dbReference type="SUPFAM" id="SSF51905">
    <property type="entry name" value="FAD/NAD(P)-binding domain"/>
    <property type="match status" value="1"/>
</dbReference>
<dbReference type="Gene3D" id="3.50.50.60">
    <property type="entry name" value="FAD/NAD(P)-binding domain"/>
    <property type="match status" value="1"/>
</dbReference>
<feature type="signal peptide" evidence="1">
    <location>
        <begin position="1"/>
        <end position="27"/>
    </location>
</feature>
<dbReference type="AlphaFoldDB" id="A0A8J3JSF6"/>